<dbReference type="RefSeq" id="WP_252661102.1">
    <property type="nucleotide sequence ID" value="NZ_CP098611.1"/>
</dbReference>
<organism evidence="1 2">
    <name type="scientific">Phormidium yuhuli AB48</name>
    <dbReference type="NCBI Taxonomy" id="2940671"/>
    <lineage>
        <taxon>Bacteria</taxon>
        <taxon>Bacillati</taxon>
        <taxon>Cyanobacteriota</taxon>
        <taxon>Cyanophyceae</taxon>
        <taxon>Oscillatoriophycideae</taxon>
        <taxon>Oscillatoriales</taxon>
        <taxon>Oscillatoriaceae</taxon>
        <taxon>Phormidium</taxon>
        <taxon>Phormidium yuhuli</taxon>
    </lineage>
</organism>
<proteinExistence type="predicted"/>
<dbReference type="EMBL" id="CP098611">
    <property type="protein sequence ID" value="USR89844.1"/>
    <property type="molecule type" value="Genomic_DNA"/>
</dbReference>
<reference evidence="1" key="1">
    <citation type="submission" date="2022-06" db="EMBL/GenBank/DDBJ databases">
        <title>Genome sequence of Phormidium yuhuli AB48 isolated from an industrial photobioreactor environment.</title>
        <authorList>
            <person name="Qiu Y."/>
            <person name="Noonan A.J.C."/>
            <person name="Dofher K."/>
            <person name="Koch M."/>
            <person name="Kieft B."/>
            <person name="Lin X."/>
            <person name="Ziels R.M."/>
            <person name="Hallam S.J."/>
        </authorList>
    </citation>
    <scope>NUCLEOTIDE SEQUENCE</scope>
    <source>
        <strain evidence="1">AB48</strain>
    </source>
</reference>
<keyword evidence="2" id="KW-1185">Reference proteome</keyword>
<sequence>MIHSKSKTFPYSGWLSLCCISLLLSCVMALPILGDLAESHQPDWAAGVNVQE</sequence>
<accession>A0ABY5ANM6</accession>
<evidence type="ECO:0000313" key="1">
    <source>
        <dbReference type="EMBL" id="USR89844.1"/>
    </source>
</evidence>
<protein>
    <submittedName>
        <fullName evidence="1">Uncharacterized protein</fullName>
    </submittedName>
</protein>
<dbReference type="PROSITE" id="PS51257">
    <property type="entry name" value="PROKAR_LIPOPROTEIN"/>
    <property type="match status" value="1"/>
</dbReference>
<name>A0ABY5ANM6_9CYAN</name>
<dbReference type="Proteomes" id="UP001056708">
    <property type="component" value="Chromosome"/>
</dbReference>
<gene>
    <name evidence="1" type="ORF">NEA10_13360</name>
</gene>
<evidence type="ECO:0000313" key="2">
    <source>
        <dbReference type="Proteomes" id="UP001056708"/>
    </source>
</evidence>